<evidence type="ECO:0000313" key="1">
    <source>
        <dbReference type="EMBL" id="CDP96768.1"/>
    </source>
</evidence>
<proteinExistence type="predicted"/>
<protein>
    <submittedName>
        <fullName evidence="1">Bm13268</fullName>
    </submittedName>
</protein>
<reference evidence="1" key="1">
    <citation type="journal article" date="2007" name="Science">
        <title>Draft genome of the filarial nematode parasite Brugia malayi.</title>
        <authorList>
            <person name="Ghedin E."/>
            <person name="Wang S."/>
            <person name="Spiro D."/>
            <person name="Caler E."/>
            <person name="Zhao Q."/>
            <person name="Crabtree J."/>
            <person name="Allen J.E."/>
            <person name="Delcher A.L."/>
            <person name="Guiliano D.B."/>
            <person name="Miranda-Saavedra D."/>
            <person name="Angiuoli S.V."/>
            <person name="Creasy T."/>
            <person name="Amedeo P."/>
            <person name="Haas B."/>
            <person name="El-Sayed N.M."/>
            <person name="Wortman J.R."/>
            <person name="Feldblyum T."/>
            <person name="Tallon L."/>
            <person name="Schatz M."/>
            <person name="Shumway M."/>
            <person name="Koo H."/>
            <person name="Salzberg S.L."/>
            <person name="Schobel S."/>
            <person name="Pertea M."/>
            <person name="Pop M."/>
            <person name="White O."/>
            <person name="Barton G.J."/>
            <person name="Carlow C.K."/>
            <person name="Crawford M.J."/>
            <person name="Daub J."/>
            <person name="Dimmic M.W."/>
            <person name="Estes C.F."/>
            <person name="Foster J.M."/>
            <person name="Ganatra M."/>
            <person name="Gregory W.F."/>
            <person name="Johnson N.M."/>
            <person name="Jin J."/>
            <person name="Komuniecki R."/>
            <person name="Korf I."/>
            <person name="Kumar S."/>
            <person name="Laney S."/>
            <person name="Li B.W."/>
            <person name="Li W."/>
            <person name="Lindblom T.H."/>
            <person name="Lustigman S."/>
            <person name="Ma D."/>
            <person name="Maina C.V."/>
            <person name="Martin D.M."/>
            <person name="McCarter J.P."/>
            <person name="McReynolds L."/>
            <person name="Mitreva M."/>
            <person name="Nutman T.B."/>
            <person name="Parkinson J."/>
            <person name="Peregrin-Alvarez J.M."/>
            <person name="Poole C."/>
            <person name="Ren Q."/>
            <person name="Saunders L."/>
            <person name="Sluder A.E."/>
            <person name="Smith K."/>
            <person name="Stanke M."/>
            <person name="Unnasch T.R."/>
            <person name="Ware J."/>
            <person name="Wei A.D."/>
            <person name="Weil G."/>
            <person name="Williams D.J."/>
            <person name="Zhang Y."/>
            <person name="Williams S.A."/>
            <person name="Fraser-Liggett C."/>
            <person name="Slatko B."/>
            <person name="Blaxter M.L."/>
            <person name="Scott A.L."/>
        </authorList>
    </citation>
    <scope>NUCLEOTIDE SEQUENCE</scope>
    <source>
        <strain evidence="1">FR3</strain>
    </source>
</reference>
<dbReference type="AlphaFoldDB" id="A0A1I9G2U0"/>
<name>A0A1I9G2U0_BRUMA</name>
<reference evidence="1" key="2">
    <citation type="submission" date="2012-12" db="EMBL/GenBank/DDBJ databases">
        <authorList>
            <consortium name="WormBase Consortium"/>
            <person name="Ghedin E."/>
            <person name="Paulini M."/>
        </authorList>
    </citation>
    <scope>NUCLEOTIDE SEQUENCE</scope>
    <source>
        <strain evidence="1">FR3</strain>
    </source>
</reference>
<gene>
    <name evidence="1" type="primary">Bm13268</name>
    <name evidence="1" type="ORF">BM_Bm13268</name>
</gene>
<dbReference type="EMBL" id="LN856962">
    <property type="protein sequence ID" value="CDP96768.1"/>
    <property type="molecule type" value="Genomic_DNA"/>
</dbReference>
<sequence>MQKHNYQIKPVHTFNTLRNICNKLLSNFTFKTIFFSRNLNAHDMLCEDTMKNKAFEFY</sequence>
<organism evidence="1">
    <name type="scientific">Brugia malayi</name>
    <name type="common">Filarial nematode worm</name>
    <dbReference type="NCBI Taxonomy" id="6279"/>
    <lineage>
        <taxon>Eukaryota</taxon>
        <taxon>Metazoa</taxon>
        <taxon>Ecdysozoa</taxon>
        <taxon>Nematoda</taxon>
        <taxon>Chromadorea</taxon>
        <taxon>Rhabditida</taxon>
        <taxon>Spirurina</taxon>
        <taxon>Spiruromorpha</taxon>
        <taxon>Filarioidea</taxon>
        <taxon>Onchocercidae</taxon>
        <taxon>Brugia</taxon>
    </lineage>
</organism>
<accession>A0A1I9G2U0</accession>